<evidence type="ECO:0000313" key="3">
    <source>
        <dbReference type="EMBL" id="KAG6485479.1"/>
    </source>
</evidence>
<accession>A0A8J5KP27</accession>
<comment type="caution">
    <text evidence="3">The sequence shown here is derived from an EMBL/GenBank/DDBJ whole genome shotgun (WGS) entry which is preliminary data.</text>
</comment>
<feature type="region of interest" description="Disordered" evidence="1">
    <location>
        <begin position="1"/>
        <end position="55"/>
    </location>
</feature>
<protein>
    <recommendedName>
        <fullName evidence="2">Peptidoglycan binding-like domain-containing protein</fullName>
    </recommendedName>
</protein>
<dbReference type="GO" id="GO:0003756">
    <property type="term" value="F:protein disulfide isomerase activity"/>
    <property type="evidence" value="ECO:0007669"/>
    <property type="project" value="TreeGrafter"/>
</dbReference>
<reference evidence="3 4" key="1">
    <citation type="submission" date="2020-08" db="EMBL/GenBank/DDBJ databases">
        <title>Plant Genome Project.</title>
        <authorList>
            <person name="Zhang R.-G."/>
        </authorList>
    </citation>
    <scope>NUCLEOTIDE SEQUENCE [LARGE SCALE GENOMIC DNA]</scope>
    <source>
        <tissue evidence="3">Rhizome</tissue>
    </source>
</reference>
<dbReference type="Proteomes" id="UP000734854">
    <property type="component" value="Unassembled WGS sequence"/>
</dbReference>
<dbReference type="InterPro" id="IPR002477">
    <property type="entry name" value="Peptidoglycan-bd-like"/>
</dbReference>
<dbReference type="EMBL" id="JACMSC010000015">
    <property type="protein sequence ID" value="KAG6485479.1"/>
    <property type="molecule type" value="Genomic_DNA"/>
</dbReference>
<gene>
    <name evidence="3" type="ORF">ZIOFF_054017</name>
</gene>
<dbReference type="PANTHER" id="PTHR15852">
    <property type="entry name" value="PLASTID TRANSCRIPTIONALLY ACTIVE PROTEIN"/>
    <property type="match status" value="1"/>
</dbReference>
<dbReference type="Pfam" id="PF01471">
    <property type="entry name" value="PG_binding_1"/>
    <property type="match status" value="1"/>
</dbReference>
<proteinExistence type="predicted"/>
<name>A0A8J5KP27_ZINOF</name>
<dbReference type="AlphaFoldDB" id="A0A8J5KP27"/>
<evidence type="ECO:0000259" key="2">
    <source>
        <dbReference type="Pfam" id="PF01471"/>
    </source>
</evidence>
<organism evidence="3 4">
    <name type="scientific">Zingiber officinale</name>
    <name type="common">Ginger</name>
    <name type="synonym">Amomum zingiber</name>
    <dbReference type="NCBI Taxonomy" id="94328"/>
    <lineage>
        <taxon>Eukaryota</taxon>
        <taxon>Viridiplantae</taxon>
        <taxon>Streptophyta</taxon>
        <taxon>Embryophyta</taxon>
        <taxon>Tracheophyta</taxon>
        <taxon>Spermatophyta</taxon>
        <taxon>Magnoliopsida</taxon>
        <taxon>Liliopsida</taxon>
        <taxon>Zingiberales</taxon>
        <taxon>Zingiberaceae</taxon>
        <taxon>Zingiber</taxon>
    </lineage>
</organism>
<sequence>MAASLLPGLHRPPTNSSFSFPRQPRKNPCSVPSPRNPFSASVSPSTSSSWEREEQRWLREEQRWLREEKRWVREESRWVSERDSLLREIAALRHRIEALERDRPSLDAVIVAAAASKELPVGNLPRSALVEETEVQELILEEVRVSESTVEKREMVVDEKKKKKSLGRQALRRGSEGNDVRLMQEALQRLGFYSGEEDMEYSSFSSGTERAVRTWQATVGAPEDGIMTADLLEWLFMEKSTRDAASKFNADGANGAVVASIAETTEIQQKAVTEDGDAQHKVSERRVFLLGENRWEEPSRLIGRRKPFANTKFVSHTKCLSCRGEGRVMCSECDGSGEPNIEPQFLEWAGEDAKCPYCEGLGYTTCDVCRGGNN</sequence>
<feature type="compositionally biased region" description="Low complexity" evidence="1">
    <location>
        <begin position="39"/>
        <end position="49"/>
    </location>
</feature>
<feature type="domain" description="Peptidoglycan binding-like" evidence="2">
    <location>
        <begin position="177"/>
        <end position="235"/>
    </location>
</feature>
<dbReference type="PANTHER" id="PTHR15852:SF16">
    <property type="entry name" value="PROTEIN DISULFIDE ISOMERASE PTAC5, CHLOROPLASTIC"/>
    <property type="match status" value="1"/>
</dbReference>
<dbReference type="GO" id="GO:0009658">
    <property type="term" value="P:chloroplast organization"/>
    <property type="evidence" value="ECO:0007669"/>
    <property type="project" value="TreeGrafter"/>
</dbReference>
<keyword evidence="4" id="KW-1185">Reference proteome</keyword>
<evidence type="ECO:0000313" key="4">
    <source>
        <dbReference type="Proteomes" id="UP000734854"/>
    </source>
</evidence>
<evidence type="ECO:0000256" key="1">
    <source>
        <dbReference type="SAM" id="MobiDB-lite"/>
    </source>
</evidence>
<dbReference type="OrthoDB" id="1001489at2759"/>
<dbReference type="GO" id="GO:0009507">
    <property type="term" value="C:chloroplast"/>
    <property type="evidence" value="ECO:0007669"/>
    <property type="project" value="TreeGrafter"/>
</dbReference>